<dbReference type="GO" id="GO:0000278">
    <property type="term" value="P:mitotic cell cycle"/>
    <property type="evidence" value="ECO:0007669"/>
    <property type="project" value="TreeGrafter"/>
</dbReference>
<dbReference type="SUPFAM" id="SSF47113">
    <property type="entry name" value="Histone-fold"/>
    <property type="match status" value="1"/>
</dbReference>
<evidence type="ECO:0000256" key="1">
    <source>
        <dbReference type="ARBA" id="ARBA00004123"/>
    </source>
</evidence>
<evidence type="ECO:0000256" key="7">
    <source>
        <dbReference type="ARBA" id="ARBA00038432"/>
    </source>
</evidence>
<evidence type="ECO:0000256" key="2">
    <source>
        <dbReference type="ARBA" id="ARBA00004629"/>
    </source>
</evidence>
<dbReference type="GO" id="GO:0007059">
    <property type="term" value="P:chromosome segregation"/>
    <property type="evidence" value="ECO:0007669"/>
    <property type="project" value="TreeGrafter"/>
</dbReference>
<evidence type="ECO:0000313" key="8">
    <source>
        <dbReference type="EMBL" id="KAF2731432.1"/>
    </source>
</evidence>
<keyword evidence="5" id="KW-0539">Nucleus</keyword>
<comment type="subcellular location">
    <subcellularLocation>
        <location evidence="2">Chromosome</location>
        <location evidence="2">Centromere</location>
        <location evidence="2">Kinetochore</location>
    </subcellularLocation>
    <subcellularLocation>
        <location evidence="1">Nucleus</location>
    </subcellularLocation>
</comment>
<keyword evidence="9" id="KW-1185">Reference proteome</keyword>
<dbReference type="Proteomes" id="UP000799444">
    <property type="component" value="Unassembled WGS sequence"/>
</dbReference>
<dbReference type="OrthoDB" id="2543597at2759"/>
<dbReference type="PANTHER" id="PTHR34832">
    <property type="entry name" value="CENTROMERE PROTEIN W"/>
    <property type="match status" value="1"/>
</dbReference>
<dbReference type="GO" id="GO:0005654">
    <property type="term" value="C:nucleoplasm"/>
    <property type="evidence" value="ECO:0007669"/>
    <property type="project" value="TreeGrafter"/>
</dbReference>
<comment type="similarity">
    <text evidence="7">Belongs to the CENP-W/WIP1 family.</text>
</comment>
<name>A0A9P4QPS4_9PLEO</name>
<sequence>MPTQTLYPRSTLKKILKAHTGRPLSKNVDILVFLNYALFMERLIREAGIKGKEGGERTISARGVRKVREGELRRFKG</sequence>
<organism evidence="8 9">
    <name type="scientific">Polyplosphaeria fusca</name>
    <dbReference type="NCBI Taxonomy" id="682080"/>
    <lineage>
        <taxon>Eukaryota</taxon>
        <taxon>Fungi</taxon>
        <taxon>Dikarya</taxon>
        <taxon>Ascomycota</taxon>
        <taxon>Pezizomycotina</taxon>
        <taxon>Dothideomycetes</taxon>
        <taxon>Pleosporomycetidae</taxon>
        <taxon>Pleosporales</taxon>
        <taxon>Tetraplosphaeriaceae</taxon>
        <taxon>Polyplosphaeria</taxon>
    </lineage>
</organism>
<protein>
    <recommendedName>
        <fullName evidence="10">Transcription factor CBF/NF-Y/archaeal histone domain-containing protein</fullName>
    </recommendedName>
</protein>
<dbReference type="InterPro" id="IPR052484">
    <property type="entry name" value="CENP-W/WIP1"/>
</dbReference>
<dbReference type="PANTHER" id="PTHR34832:SF1">
    <property type="entry name" value="CENTROMERE PROTEIN W"/>
    <property type="match status" value="1"/>
</dbReference>
<dbReference type="AlphaFoldDB" id="A0A9P4QPS4"/>
<dbReference type="GO" id="GO:0046982">
    <property type="term" value="F:protein heterodimerization activity"/>
    <property type="evidence" value="ECO:0007669"/>
    <property type="project" value="InterPro"/>
</dbReference>
<dbReference type="CDD" id="cd13732">
    <property type="entry name" value="HFD_CENP-W"/>
    <property type="match status" value="1"/>
</dbReference>
<evidence type="ECO:0000256" key="5">
    <source>
        <dbReference type="ARBA" id="ARBA00023242"/>
    </source>
</evidence>
<evidence type="ECO:0000256" key="4">
    <source>
        <dbReference type="ARBA" id="ARBA00022838"/>
    </source>
</evidence>
<dbReference type="FunFam" id="1.10.20.10:FF:000075">
    <property type="entry name" value="WGS project CABT00000000 data, contig 2.56"/>
    <property type="match status" value="1"/>
</dbReference>
<keyword evidence="6" id="KW-0137">Centromere</keyword>
<dbReference type="GO" id="GO:0000776">
    <property type="term" value="C:kinetochore"/>
    <property type="evidence" value="ECO:0007669"/>
    <property type="project" value="UniProtKB-KW"/>
</dbReference>
<dbReference type="EMBL" id="ML996196">
    <property type="protein sequence ID" value="KAF2731432.1"/>
    <property type="molecule type" value="Genomic_DNA"/>
</dbReference>
<keyword evidence="3" id="KW-0158">Chromosome</keyword>
<evidence type="ECO:0000313" key="9">
    <source>
        <dbReference type="Proteomes" id="UP000799444"/>
    </source>
</evidence>
<comment type="caution">
    <text evidence="8">The sequence shown here is derived from an EMBL/GenBank/DDBJ whole genome shotgun (WGS) entry which is preliminary data.</text>
</comment>
<gene>
    <name evidence="8" type="ORF">EJ04DRAFT_443035</name>
</gene>
<evidence type="ECO:0000256" key="3">
    <source>
        <dbReference type="ARBA" id="ARBA00022454"/>
    </source>
</evidence>
<dbReference type="Gene3D" id="1.10.20.10">
    <property type="entry name" value="Histone, subunit A"/>
    <property type="match status" value="1"/>
</dbReference>
<evidence type="ECO:0000256" key="6">
    <source>
        <dbReference type="ARBA" id="ARBA00023328"/>
    </source>
</evidence>
<dbReference type="GO" id="GO:0051382">
    <property type="term" value="P:kinetochore assembly"/>
    <property type="evidence" value="ECO:0007669"/>
    <property type="project" value="TreeGrafter"/>
</dbReference>
<reference evidence="8" key="1">
    <citation type="journal article" date="2020" name="Stud. Mycol.">
        <title>101 Dothideomycetes genomes: a test case for predicting lifestyles and emergence of pathogens.</title>
        <authorList>
            <person name="Haridas S."/>
            <person name="Albert R."/>
            <person name="Binder M."/>
            <person name="Bloem J."/>
            <person name="Labutti K."/>
            <person name="Salamov A."/>
            <person name="Andreopoulos B."/>
            <person name="Baker S."/>
            <person name="Barry K."/>
            <person name="Bills G."/>
            <person name="Bluhm B."/>
            <person name="Cannon C."/>
            <person name="Castanera R."/>
            <person name="Culley D."/>
            <person name="Daum C."/>
            <person name="Ezra D."/>
            <person name="Gonzalez J."/>
            <person name="Henrissat B."/>
            <person name="Kuo A."/>
            <person name="Liang C."/>
            <person name="Lipzen A."/>
            <person name="Lutzoni F."/>
            <person name="Magnuson J."/>
            <person name="Mondo S."/>
            <person name="Nolan M."/>
            <person name="Ohm R."/>
            <person name="Pangilinan J."/>
            <person name="Park H.-J."/>
            <person name="Ramirez L."/>
            <person name="Alfaro M."/>
            <person name="Sun H."/>
            <person name="Tritt A."/>
            <person name="Yoshinaga Y."/>
            <person name="Zwiers L.-H."/>
            <person name="Turgeon B."/>
            <person name="Goodwin S."/>
            <person name="Spatafora J."/>
            <person name="Crous P."/>
            <person name="Grigoriev I."/>
        </authorList>
    </citation>
    <scope>NUCLEOTIDE SEQUENCE</scope>
    <source>
        <strain evidence="8">CBS 125425</strain>
    </source>
</reference>
<keyword evidence="4" id="KW-0995">Kinetochore</keyword>
<proteinExistence type="inferred from homology"/>
<accession>A0A9P4QPS4</accession>
<evidence type="ECO:0008006" key="10">
    <source>
        <dbReference type="Google" id="ProtNLM"/>
    </source>
</evidence>
<dbReference type="InterPro" id="IPR009072">
    <property type="entry name" value="Histone-fold"/>
</dbReference>